<reference evidence="2" key="1">
    <citation type="submission" date="2020-04" db="EMBL/GenBank/DDBJ databases">
        <authorList>
            <person name="Kittiwongwattana C."/>
        </authorList>
    </citation>
    <scope>NUCLEOTIDE SEQUENCE [LARGE SCALE GENOMIC DNA]</scope>
    <source>
        <strain evidence="2">1303</strain>
    </source>
</reference>
<name>A0ABX6LES0_9BACT</name>
<organism evidence="1 2">
    <name type="scientific">Chitinophaga oryzae</name>
    <dbReference type="NCBI Taxonomy" id="2725414"/>
    <lineage>
        <taxon>Bacteria</taxon>
        <taxon>Pseudomonadati</taxon>
        <taxon>Bacteroidota</taxon>
        <taxon>Chitinophagia</taxon>
        <taxon>Chitinophagales</taxon>
        <taxon>Chitinophagaceae</taxon>
        <taxon>Chitinophaga</taxon>
    </lineage>
</organism>
<gene>
    <name evidence="1" type="ORF">HF324_10555</name>
</gene>
<evidence type="ECO:0000313" key="2">
    <source>
        <dbReference type="Proteomes" id="UP000503144"/>
    </source>
</evidence>
<sequence>MSITTIVCSPYELKGELTQIMEEEFSISPGMAAEAYDNRLDEYFRRLKEDMQLVIEYPYVDKVYRDSYYAYFSSKRRRYQKDCIRVSLFDGEVLPEHFRSAAGVASLQERYRGFVVLRPTMPNIIGRSVVSPYALQEHRFLSLAGKYQTTVNAVKLVATGFPHASQDTETLTCAETSLWAVMEYFAGRYPEYKPVMPSVITDTLRSRSSFRQIPSEGLNIEQMGFALREFGFGTKAYSRARLSQGSFLNLLSVYVESGIPLLVAVSNRHCGGTIGHAMLIVGRSETSDTDIDQLTVEQEENQVLAEAMRCSGVSIIDNAAMKRNFVFIDDNFPAYQLARLEQPTSYYRDPEWQKCEITHFLVPLYPKVYLEAVEARDYMKQLLLDDVLGIPAGAELFVRIFLTSSRSYKDYWALEPGFHRDFKDLIVTVPMPKFIWVGEISSRRLIKQRKAKGFIVLDATEPRMFNYGALIAWGYNDRVCCKNGLGGQLIQNYLPLGAFNIFINNLNGF</sequence>
<evidence type="ECO:0000313" key="1">
    <source>
        <dbReference type="EMBL" id="QJB38283.1"/>
    </source>
</evidence>
<dbReference type="EMBL" id="CP051204">
    <property type="protein sequence ID" value="QJB38283.1"/>
    <property type="molecule type" value="Genomic_DNA"/>
</dbReference>
<dbReference type="RefSeq" id="WP_168860572.1">
    <property type="nucleotide sequence ID" value="NZ_CP051204.2"/>
</dbReference>
<dbReference type="Proteomes" id="UP000503144">
    <property type="component" value="Chromosome"/>
</dbReference>
<evidence type="ECO:0008006" key="3">
    <source>
        <dbReference type="Google" id="ProtNLM"/>
    </source>
</evidence>
<accession>A0ABX6LES0</accession>
<keyword evidence="2" id="KW-1185">Reference proteome</keyword>
<proteinExistence type="predicted"/>
<protein>
    <recommendedName>
        <fullName evidence="3">Peptidase C39-like domain-containing protein</fullName>
    </recommendedName>
</protein>
<reference evidence="1 2" key="2">
    <citation type="submission" date="2020-09" db="EMBL/GenBank/DDBJ databases">
        <authorList>
            <person name="Kittiwongwattana C."/>
        </authorList>
    </citation>
    <scope>NUCLEOTIDE SEQUENCE [LARGE SCALE GENOMIC DNA]</scope>
    <source>
        <strain evidence="1 2">1303</strain>
    </source>
</reference>